<protein>
    <submittedName>
        <fullName evidence="2">Protein kinase domain-containing protein</fullName>
    </submittedName>
</protein>
<dbReference type="InterPro" id="IPR000719">
    <property type="entry name" value="Prot_kinase_dom"/>
</dbReference>
<dbReference type="GO" id="GO:0004672">
    <property type="term" value="F:protein kinase activity"/>
    <property type="evidence" value="ECO:0007669"/>
    <property type="project" value="InterPro"/>
</dbReference>
<dbReference type="STRING" id="1121345.SAMN02745217_01974"/>
<dbReference type="PROSITE" id="PS50011">
    <property type="entry name" value="PROTEIN_KINASE_DOM"/>
    <property type="match status" value="1"/>
</dbReference>
<accession>A0A1M7Y7S1</accession>
<keyword evidence="2" id="KW-0418">Kinase</keyword>
<dbReference type="SUPFAM" id="SSF56112">
    <property type="entry name" value="Protein kinase-like (PK-like)"/>
    <property type="match status" value="1"/>
</dbReference>
<name>A0A1M7Y7S1_9FIRM</name>
<keyword evidence="3" id="KW-1185">Reference proteome</keyword>
<organism evidence="2 3">
    <name type="scientific">Anaerocolumna xylanovorans DSM 12503</name>
    <dbReference type="NCBI Taxonomy" id="1121345"/>
    <lineage>
        <taxon>Bacteria</taxon>
        <taxon>Bacillati</taxon>
        <taxon>Bacillota</taxon>
        <taxon>Clostridia</taxon>
        <taxon>Lachnospirales</taxon>
        <taxon>Lachnospiraceae</taxon>
        <taxon>Anaerocolumna</taxon>
    </lineage>
</organism>
<dbReference type="RefSeq" id="WP_139243373.1">
    <property type="nucleotide sequence ID" value="NZ_FRFD01000005.1"/>
</dbReference>
<evidence type="ECO:0000259" key="1">
    <source>
        <dbReference type="PROSITE" id="PS50011"/>
    </source>
</evidence>
<dbReference type="Proteomes" id="UP000184612">
    <property type="component" value="Unassembled WGS sequence"/>
</dbReference>
<dbReference type="InterPro" id="IPR011009">
    <property type="entry name" value="Kinase-like_dom_sf"/>
</dbReference>
<dbReference type="GO" id="GO:0005524">
    <property type="term" value="F:ATP binding"/>
    <property type="evidence" value="ECO:0007669"/>
    <property type="project" value="InterPro"/>
</dbReference>
<keyword evidence="2" id="KW-0808">Transferase</keyword>
<dbReference type="EMBL" id="FRFD01000005">
    <property type="protein sequence ID" value="SHO48695.1"/>
    <property type="molecule type" value="Genomic_DNA"/>
</dbReference>
<dbReference type="Gene3D" id="3.30.200.20">
    <property type="entry name" value="Phosphorylase Kinase, domain 1"/>
    <property type="match status" value="1"/>
</dbReference>
<reference evidence="2 3" key="1">
    <citation type="submission" date="2016-12" db="EMBL/GenBank/DDBJ databases">
        <authorList>
            <person name="Song W.-J."/>
            <person name="Kurnit D.M."/>
        </authorList>
    </citation>
    <scope>NUCLEOTIDE SEQUENCE [LARGE SCALE GENOMIC DNA]</scope>
    <source>
        <strain evidence="2 3">DSM 12503</strain>
    </source>
</reference>
<feature type="domain" description="Protein kinase" evidence="1">
    <location>
        <begin position="26"/>
        <end position="97"/>
    </location>
</feature>
<sequence>MAKSSLSSSSILTDEVIIILTDISIDRMNNQIGKGGFGKVYKYYDEQKEDVFAYKIYDPNIFQDSEPAIMKKRFLREGKKLLNYSHANVVKLLTMVF</sequence>
<dbReference type="AlphaFoldDB" id="A0A1M7Y7S1"/>
<evidence type="ECO:0000313" key="3">
    <source>
        <dbReference type="Proteomes" id="UP000184612"/>
    </source>
</evidence>
<evidence type="ECO:0000313" key="2">
    <source>
        <dbReference type="EMBL" id="SHO48695.1"/>
    </source>
</evidence>
<gene>
    <name evidence="2" type="ORF">SAMN02745217_01974</name>
</gene>
<dbReference type="Pfam" id="PF00069">
    <property type="entry name" value="Pkinase"/>
    <property type="match status" value="1"/>
</dbReference>
<proteinExistence type="predicted"/>